<dbReference type="InterPro" id="IPR036864">
    <property type="entry name" value="Zn2-C6_fun-type_DNA-bd_sf"/>
</dbReference>
<sequence>MQPQKENRATMSCTECQRRKQKCSREWPCNHCQARKIPQLCQFFVKRAQQESLPASARASSSSNTQGVKRRALDSAKPHFVKQNDEYEVLEDGLKAWGYMSGHIHYRVWSSEDISSPKNSPAQGIACDAVQKVLRAVPPRSITDAIVNHFLNTVNYRYSAIYGPSLAEKYVQWWADRSASKKPSPEFTCLLLRICAYSVQYLTTSLCKMIEFELSCTSQTLTERFSAAAEELSRSFEASRTSIERVGEQFLKCAWLKSESKIVESWHTLSCTIRKAQELGIDRDAGIDVLSEFDIEIRRRIWSILYIWDWQMSAWLGRPNLINQKNLSFKFPNLRLDQSTTEPNLLSPFAHMALQAHLGQRVATVTGDATSKADLSAEKVLEIEDECQKFIDELPAIFRVKNPDISFDEAHPYFIFQRHQLHCVIFLTMLDFFKTYLTREREDKLSDQDDKFRKKGIEIALHLLEVVRKLLDHEFPMNAKFHMVVFCIFDTATLLCSAIIHDREHMLPHRDKVIEVIDSSLDRLYQLSLSTKLGATSYNFLFKLVQATPSLRRHLPIDERQKQDGIPVPKGSPPAHELEPVAITRPPGLPLPYRPPPILEVITQSSVPATGALAMMPISDALAFGVDQFLALNPFGSFGDPNAVDMGGMEPIWAWHDLHPNAYTHSGGHSTSDTTGRGPQS</sequence>
<gene>
    <name evidence="6" type="ORF">COCCADRAFT_31537</name>
</gene>
<dbReference type="AlphaFoldDB" id="W6XMM1"/>
<evidence type="ECO:0000259" key="5">
    <source>
        <dbReference type="PROSITE" id="PS50048"/>
    </source>
</evidence>
<feature type="domain" description="Zn(2)-C6 fungal-type" evidence="5">
    <location>
        <begin position="12"/>
        <end position="43"/>
    </location>
</feature>
<dbReference type="InterPro" id="IPR001138">
    <property type="entry name" value="Zn2Cys6_DnaBD"/>
</dbReference>
<dbReference type="EMBL" id="KI965152">
    <property type="protein sequence ID" value="EUC26758.1"/>
    <property type="molecule type" value="Genomic_DNA"/>
</dbReference>
<dbReference type="PROSITE" id="PS50048">
    <property type="entry name" value="ZN2_CY6_FUNGAL_2"/>
    <property type="match status" value="1"/>
</dbReference>
<accession>W6XMM1</accession>
<dbReference type="SUPFAM" id="SSF57701">
    <property type="entry name" value="Zn2/Cys6 DNA-binding domain"/>
    <property type="match status" value="1"/>
</dbReference>
<dbReference type="InterPro" id="IPR007219">
    <property type="entry name" value="XnlR_reg_dom"/>
</dbReference>
<dbReference type="SMART" id="SM00906">
    <property type="entry name" value="Fungal_trans"/>
    <property type="match status" value="1"/>
</dbReference>
<protein>
    <recommendedName>
        <fullName evidence="5">Zn(2)-C6 fungal-type domain-containing protein</fullName>
    </recommendedName>
</protein>
<organism evidence="6 7">
    <name type="scientific">Cochliobolus carbonum (strain 26-R-13)</name>
    <name type="common">Maize leaf spot fungus</name>
    <name type="synonym">Bipolaris zeicola</name>
    <dbReference type="NCBI Taxonomy" id="930089"/>
    <lineage>
        <taxon>Eukaryota</taxon>
        <taxon>Fungi</taxon>
        <taxon>Dikarya</taxon>
        <taxon>Ascomycota</taxon>
        <taxon>Pezizomycotina</taxon>
        <taxon>Dothideomycetes</taxon>
        <taxon>Pleosporomycetidae</taxon>
        <taxon>Pleosporales</taxon>
        <taxon>Pleosporineae</taxon>
        <taxon>Pleosporaceae</taxon>
        <taxon>Bipolaris</taxon>
    </lineage>
</organism>
<dbReference type="Proteomes" id="UP000053841">
    <property type="component" value="Unassembled WGS sequence"/>
</dbReference>
<dbReference type="SMART" id="SM00066">
    <property type="entry name" value="GAL4"/>
    <property type="match status" value="1"/>
</dbReference>
<dbReference type="CDD" id="cd00067">
    <property type="entry name" value="GAL4"/>
    <property type="match status" value="1"/>
</dbReference>
<evidence type="ECO:0000256" key="1">
    <source>
        <dbReference type="ARBA" id="ARBA00004123"/>
    </source>
</evidence>
<dbReference type="GO" id="GO:0005634">
    <property type="term" value="C:nucleus"/>
    <property type="evidence" value="ECO:0007669"/>
    <property type="project" value="UniProtKB-SubCell"/>
</dbReference>
<dbReference type="Pfam" id="PF04082">
    <property type="entry name" value="Fungal_trans"/>
    <property type="match status" value="1"/>
</dbReference>
<evidence type="ECO:0000313" key="6">
    <source>
        <dbReference type="EMBL" id="EUC26758.1"/>
    </source>
</evidence>
<dbReference type="GeneID" id="19146969"/>
<keyword evidence="2" id="KW-0479">Metal-binding</keyword>
<dbReference type="KEGG" id="bze:COCCADRAFT_31537"/>
<feature type="region of interest" description="Disordered" evidence="4">
    <location>
        <begin position="562"/>
        <end position="581"/>
    </location>
</feature>
<dbReference type="HOGENOM" id="CLU_012800_3_1_1"/>
<proteinExistence type="predicted"/>
<keyword evidence="3" id="KW-0539">Nucleus</keyword>
<dbReference type="CDD" id="cd12148">
    <property type="entry name" value="fungal_TF_MHR"/>
    <property type="match status" value="1"/>
</dbReference>
<dbReference type="GO" id="GO:0000981">
    <property type="term" value="F:DNA-binding transcription factor activity, RNA polymerase II-specific"/>
    <property type="evidence" value="ECO:0007669"/>
    <property type="project" value="InterPro"/>
</dbReference>
<comment type="subcellular location">
    <subcellularLocation>
        <location evidence="1">Nucleus</location>
    </subcellularLocation>
</comment>
<dbReference type="GO" id="GO:0003677">
    <property type="term" value="F:DNA binding"/>
    <property type="evidence" value="ECO:0007669"/>
    <property type="project" value="InterPro"/>
</dbReference>
<dbReference type="InterPro" id="IPR050613">
    <property type="entry name" value="Sec_Metabolite_Reg"/>
</dbReference>
<dbReference type="OrthoDB" id="5344325at2759"/>
<keyword evidence="7" id="KW-1185">Reference proteome</keyword>
<evidence type="ECO:0000256" key="2">
    <source>
        <dbReference type="ARBA" id="ARBA00022723"/>
    </source>
</evidence>
<dbReference type="GO" id="GO:0008270">
    <property type="term" value="F:zinc ion binding"/>
    <property type="evidence" value="ECO:0007669"/>
    <property type="project" value="InterPro"/>
</dbReference>
<dbReference type="RefSeq" id="XP_007718937.1">
    <property type="nucleotide sequence ID" value="XM_007720747.1"/>
</dbReference>
<feature type="region of interest" description="Disordered" evidence="4">
    <location>
        <begin position="54"/>
        <end position="75"/>
    </location>
</feature>
<dbReference type="eggNOG" id="ENOG502S8A9">
    <property type="taxonomic scope" value="Eukaryota"/>
</dbReference>
<dbReference type="PANTHER" id="PTHR31001">
    <property type="entry name" value="UNCHARACTERIZED TRANSCRIPTIONAL REGULATORY PROTEIN"/>
    <property type="match status" value="1"/>
</dbReference>
<reference evidence="6 7" key="1">
    <citation type="journal article" date="2013" name="PLoS Genet.">
        <title>Comparative genome structure, secondary metabolite, and effector coding capacity across Cochliobolus pathogens.</title>
        <authorList>
            <person name="Condon B.J."/>
            <person name="Leng Y."/>
            <person name="Wu D."/>
            <person name="Bushley K.E."/>
            <person name="Ohm R.A."/>
            <person name="Otillar R."/>
            <person name="Martin J."/>
            <person name="Schackwitz W."/>
            <person name="Grimwood J."/>
            <person name="MohdZainudin N."/>
            <person name="Xue C."/>
            <person name="Wang R."/>
            <person name="Manning V.A."/>
            <person name="Dhillon B."/>
            <person name="Tu Z.J."/>
            <person name="Steffenson B.J."/>
            <person name="Salamov A."/>
            <person name="Sun H."/>
            <person name="Lowry S."/>
            <person name="LaButti K."/>
            <person name="Han J."/>
            <person name="Copeland A."/>
            <person name="Lindquist E."/>
            <person name="Barry K."/>
            <person name="Schmutz J."/>
            <person name="Baker S.E."/>
            <person name="Ciuffetti L.M."/>
            <person name="Grigoriev I.V."/>
            <person name="Zhong S."/>
            <person name="Turgeon B.G."/>
        </authorList>
    </citation>
    <scope>NUCLEOTIDE SEQUENCE [LARGE SCALE GENOMIC DNA]</scope>
    <source>
        <strain evidence="6 7">26-R-13</strain>
    </source>
</reference>
<dbReference type="Gene3D" id="4.10.240.10">
    <property type="entry name" value="Zn(2)-C6 fungal-type DNA-binding domain"/>
    <property type="match status" value="1"/>
</dbReference>
<dbReference type="PANTHER" id="PTHR31001:SF84">
    <property type="entry name" value="FUNGAL SPECIFIC TRANSCRIPTION FACTOR"/>
    <property type="match status" value="1"/>
</dbReference>
<evidence type="ECO:0000313" key="7">
    <source>
        <dbReference type="Proteomes" id="UP000053841"/>
    </source>
</evidence>
<dbReference type="GO" id="GO:0006351">
    <property type="term" value="P:DNA-templated transcription"/>
    <property type="evidence" value="ECO:0007669"/>
    <property type="project" value="InterPro"/>
</dbReference>
<evidence type="ECO:0000256" key="4">
    <source>
        <dbReference type="SAM" id="MobiDB-lite"/>
    </source>
</evidence>
<evidence type="ECO:0000256" key="3">
    <source>
        <dbReference type="ARBA" id="ARBA00023242"/>
    </source>
</evidence>
<name>W6XMM1_COCC2</name>